<reference evidence="8 9" key="1">
    <citation type="submission" date="2017-10" db="EMBL/GenBank/DDBJ databases">
        <title>Frigbacter circumglobatus gen. nov. sp. nov., isolated from sediment cultured in situ.</title>
        <authorList>
            <person name="Zhao Z."/>
        </authorList>
    </citation>
    <scope>NUCLEOTIDE SEQUENCE [LARGE SCALE GENOMIC DNA]</scope>
    <source>
        <strain evidence="8 9">ZYL</strain>
    </source>
</reference>
<dbReference type="EMBL" id="PDEM01000005">
    <property type="protein sequence ID" value="PHZ86712.1"/>
    <property type="molecule type" value="Genomic_DNA"/>
</dbReference>
<evidence type="ECO:0000313" key="9">
    <source>
        <dbReference type="Proteomes" id="UP000229730"/>
    </source>
</evidence>
<proteinExistence type="inferred from homology"/>
<dbReference type="InterPro" id="IPR042217">
    <property type="entry name" value="T4SS_VirB10/TrbI"/>
</dbReference>
<evidence type="ECO:0000256" key="1">
    <source>
        <dbReference type="ARBA" id="ARBA00004167"/>
    </source>
</evidence>
<evidence type="ECO:0000256" key="5">
    <source>
        <dbReference type="ARBA" id="ARBA00023136"/>
    </source>
</evidence>
<dbReference type="RefSeq" id="WP_099470726.1">
    <property type="nucleotide sequence ID" value="NZ_CP041025.1"/>
</dbReference>
<comment type="subcellular location">
    <subcellularLocation>
        <location evidence="1">Membrane</location>
        <topology evidence="1">Single-pass membrane protein</topology>
    </subcellularLocation>
</comment>
<evidence type="ECO:0000256" key="4">
    <source>
        <dbReference type="ARBA" id="ARBA00022989"/>
    </source>
</evidence>
<keyword evidence="9" id="KW-1185">Reference proteome</keyword>
<dbReference type="Proteomes" id="UP000229730">
    <property type="component" value="Unassembled WGS sequence"/>
</dbReference>
<keyword evidence="4 7" id="KW-1133">Transmembrane helix</keyword>
<evidence type="ECO:0000256" key="3">
    <source>
        <dbReference type="ARBA" id="ARBA00022692"/>
    </source>
</evidence>
<name>A0A2G4YWJ3_9PROT</name>
<keyword evidence="5 7" id="KW-0472">Membrane</keyword>
<dbReference type="CDD" id="cd16429">
    <property type="entry name" value="VirB10"/>
    <property type="match status" value="1"/>
</dbReference>
<protein>
    <submittedName>
        <fullName evidence="8">Conjugal transfer protein TrbI</fullName>
    </submittedName>
</protein>
<dbReference type="Gene3D" id="2.40.128.260">
    <property type="entry name" value="Type IV secretion system, VirB10/TraB/TrbI"/>
    <property type="match status" value="1"/>
</dbReference>
<dbReference type="OrthoDB" id="9807354at2"/>
<evidence type="ECO:0000256" key="6">
    <source>
        <dbReference type="SAM" id="MobiDB-lite"/>
    </source>
</evidence>
<dbReference type="GO" id="GO:0016020">
    <property type="term" value="C:membrane"/>
    <property type="evidence" value="ECO:0007669"/>
    <property type="project" value="UniProtKB-SubCell"/>
</dbReference>
<dbReference type="InterPro" id="IPR005498">
    <property type="entry name" value="T4SS_VirB10/TraB/TrbI"/>
</dbReference>
<gene>
    <name evidence="8" type="ORF">CRD36_00210</name>
</gene>
<dbReference type="Pfam" id="PF03743">
    <property type="entry name" value="TrbI"/>
    <property type="match status" value="1"/>
</dbReference>
<comment type="similarity">
    <text evidence="2">Belongs to the TrbI/VirB10 family.</text>
</comment>
<evidence type="ECO:0000313" key="8">
    <source>
        <dbReference type="EMBL" id="PHZ86712.1"/>
    </source>
</evidence>
<keyword evidence="3 7" id="KW-0812">Transmembrane</keyword>
<dbReference type="InParanoid" id="A0A2G4YWJ3"/>
<feature type="region of interest" description="Disordered" evidence="6">
    <location>
        <begin position="183"/>
        <end position="203"/>
    </location>
</feature>
<accession>A0A2G4YWJ3</accession>
<evidence type="ECO:0000256" key="2">
    <source>
        <dbReference type="ARBA" id="ARBA00010265"/>
    </source>
</evidence>
<comment type="caution">
    <text evidence="8">The sequence shown here is derived from an EMBL/GenBank/DDBJ whole genome shotgun (WGS) entry which is preliminary data.</text>
</comment>
<evidence type="ECO:0000256" key="7">
    <source>
        <dbReference type="SAM" id="Phobius"/>
    </source>
</evidence>
<sequence length="407" mass="44489">MSGDTEAIEEKIVPETLNLRANPRPVTRINRRVLIGLSATGIILIFAATFYALKSPSSTVVADKELYNIKHKQTPEELVSLPDSYRDYTPPVLGAPLPGELGAAVLDAEQRAGLEPVAPISSRLPFQTDHVTDMERAERIRIAQRAQQGRESSVFFQLSQKEAGGNAEPILPETVDVSGIVEDPLSPPQNDNDQTRKNDFIARGPDASIYNPYKMQTPLSPYQVMAGTVIAASLITGLNSDLPGQVIAQVTQPVYDTVTGNHLLIPQGARLMGSYDSVVAFGQQRALVVWQRLIFPDGSSIVIDNLSATDRAGYAGLEDQVDFHTWRLIKGIGLSTLFSIGSELAFDGDSDLVRAIQQGSQDSINRAGQRIVERNINIQPTITIRPGYPLRVIVHKDIILTAIKERH</sequence>
<dbReference type="AlphaFoldDB" id="A0A2G4YWJ3"/>
<feature type="transmembrane region" description="Helical" evidence="7">
    <location>
        <begin position="33"/>
        <end position="53"/>
    </location>
</feature>
<organism evidence="8 9">
    <name type="scientific">Paremcibacter congregatus</name>
    <dbReference type="NCBI Taxonomy" id="2043170"/>
    <lineage>
        <taxon>Bacteria</taxon>
        <taxon>Pseudomonadati</taxon>
        <taxon>Pseudomonadota</taxon>
        <taxon>Alphaproteobacteria</taxon>
        <taxon>Emcibacterales</taxon>
        <taxon>Emcibacteraceae</taxon>
        <taxon>Paremcibacter</taxon>
    </lineage>
</organism>